<reference evidence="2" key="1">
    <citation type="journal article" date="2020" name="mSystems">
        <title>Genome- and Community-Level Interaction Insights into Carbon Utilization and Element Cycling Functions of Hydrothermarchaeota in Hydrothermal Sediment.</title>
        <authorList>
            <person name="Zhou Z."/>
            <person name="Liu Y."/>
            <person name="Xu W."/>
            <person name="Pan J."/>
            <person name="Luo Z.H."/>
            <person name="Li M."/>
        </authorList>
    </citation>
    <scope>NUCLEOTIDE SEQUENCE [LARGE SCALE GENOMIC DNA]</scope>
    <source>
        <strain evidence="2">SpSt-222</strain>
    </source>
</reference>
<gene>
    <name evidence="2" type="ORF">ENP47_07705</name>
</gene>
<dbReference type="AlphaFoldDB" id="A0A7C2BED9"/>
<sequence>MSWKRFFQRKPENTGEAAEAADSASSYVREAERRRLARLLERRAALQYDLAQAEQALLPENRWTERIRELEAALAELEVELTQLEVSPAQAPEPALPAVAVKVTVDTEAQPATVSLEIDGMTFRWVEEVDWAERGHQIAPARLRRVEGDVAALLAEVGYGRPREELLETLAASLELLAADALAAARREGVVWVPLTLTDLARPCERCGGWRDVRGRCPTCAARDWQRQQLLLERNRLRQERDEVYRDWQRTRDRLPVVQRQLAEIEADIRALEAKGVRPSEES</sequence>
<organism evidence="2">
    <name type="scientific">Thermomicrobium roseum</name>
    <dbReference type="NCBI Taxonomy" id="500"/>
    <lineage>
        <taxon>Bacteria</taxon>
        <taxon>Pseudomonadati</taxon>
        <taxon>Thermomicrobiota</taxon>
        <taxon>Thermomicrobia</taxon>
        <taxon>Thermomicrobiales</taxon>
        <taxon>Thermomicrobiaceae</taxon>
        <taxon>Thermomicrobium</taxon>
    </lineage>
</organism>
<feature type="coiled-coil region" evidence="1">
    <location>
        <begin position="29"/>
        <end position="87"/>
    </location>
</feature>
<keyword evidence="1" id="KW-0175">Coiled coil</keyword>
<comment type="caution">
    <text evidence="2">The sequence shown here is derived from an EMBL/GenBank/DDBJ whole genome shotgun (WGS) entry which is preliminary data.</text>
</comment>
<evidence type="ECO:0000256" key="1">
    <source>
        <dbReference type="SAM" id="Coils"/>
    </source>
</evidence>
<evidence type="ECO:0000313" key="2">
    <source>
        <dbReference type="EMBL" id="HEF65467.1"/>
    </source>
</evidence>
<proteinExistence type="predicted"/>
<protein>
    <submittedName>
        <fullName evidence="2">Uncharacterized protein</fullName>
    </submittedName>
</protein>
<name>A0A7C2BED9_THERO</name>
<feature type="coiled-coil region" evidence="1">
    <location>
        <begin position="227"/>
        <end position="275"/>
    </location>
</feature>
<dbReference type="EMBL" id="DSJL01000011">
    <property type="protein sequence ID" value="HEF65467.1"/>
    <property type="molecule type" value="Genomic_DNA"/>
</dbReference>
<accession>A0A7C2BED9</accession>